<dbReference type="AlphaFoldDB" id="A0AAE1N4E5"/>
<name>A0AAE1N4E5_9FABA</name>
<dbReference type="GO" id="GO:0005634">
    <property type="term" value="C:nucleus"/>
    <property type="evidence" value="ECO:0007669"/>
    <property type="project" value="UniProtKB-SubCell"/>
</dbReference>
<reference evidence="5" key="1">
    <citation type="submission" date="2023-10" db="EMBL/GenBank/DDBJ databases">
        <title>Chromosome-level genome of the transformable northern wattle, Acacia crassicarpa.</title>
        <authorList>
            <person name="Massaro I."/>
            <person name="Sinha N.R."/>
            <person name="Poethig S."/>
            <person name="Leichty A.R."/>
        </authorList>
    </citation>
    <scope>NUCLEOTIDE SEQUENCE</scope>
    <source>
        <strain evidence="5">Acra3RX</strain>
        <tissue evidence="5">Leaf</tissue>
    </source>
</reference>
<comment type="subcellular location">
    <subcellularLocation>
        <location evidence="1">Nucleus</location>
    </subcellularLocation>
</comment>
<dbReference type="Pfam" id="PF15699">
    <property type="entry name" value="NPR1_interact"/>
    <property type="match status" value="1"/>
</dbReference>
<dbReference type="GO" id="GO:0010112">
    <property type="term" value="P:regulation of systemic acquired resistance"/>
    <property type="evidence" value="ECO:0007669"/>
    <property type="project" value="InterPro"/>
</dbReference>
<feature type="region of interest" description="Disordered" evidence="4">
    <location>
        <begin position="76"/>
        <end position="123"/>
    </location>
</feature>
<comment type="similarity">
    <text evidence="2">Belongs to the NPR1-interactor family.</text>
</comment>
<dbReference type="InterPro" id="IPR031425">
    <property type="entry name" value="NPR1/NH1-interacting"/>
</dbReference>
<protein>
    <submittedName>
        <fullName evidence="5">Uncharacterized protein</fullName>
    </submittedName>
</protein>
<proteinExistence type="inferred from homology"/>
<sequence>MNSAGNSKKRKIWCGVDEEEDDDEIKMEKFFALVRSIRESREGLRRFGETENGRSSKVKNRVGVWTPQFQIEDFMEVDPHHQSRSQKYNPPLKFSPADLPRGNQKAADEKKEAERGMNLSLSL</sequence>
<dbReference type="PANTHER" id="PTHR33669:SF14">
    <property type="entry name" value="NRR REPRESSOR HOMOLOG 3"/>
    <property type="match status" value="1"/>
</dbReference>
<gene>
    <name evidence="5" type="ORF">QN277_013955</name>
</gene>
<evidence type="ECO:0000313" key="6">
    <source>
        <dbReference type="Proteomes" id="UP001293593"/>
    </source>
</evidence>
<evidence type="ECO:0000256" key="4">
    <source>
        <dbReference type="SAM" id="MobiDB-lite"/>
    </source>
</evidence>
<keyword evidence="3" id="KW-0539">Nucleus</keyword>
<evidence type="ECO:0000313" key="5">
    <source>
        <dbReference type="EMBL" id="KAK4282597.1"/>
    </source>
</evidence>
<keyword evidence="6" id="KW-1185">Reference proteome</keyword>
<dbReference type="PANTHER" id="PTHR33669">
    <property type="entry name" value="PROTEIN NEGATIVE REGULATOR OF RESISTANCE"/>
    <property type="match status" value="1"/>
</dbReference>
<evidence type="ECO:0000256" key="3">
    <source>
        <dbReference type="ARBA" id="ARBA00023242"/>
    </source>
</evidence>
<accession>A0AAE1N4E5</accession>
<comment type="caution">
    <text evidence="5">The sequence shown here is derived from an EMBL/GenBank/DDBJ whole genome shotgun (WGS) entry which is preliminary data.</text>
</comment>
<dbReference type="Proteomes" id="UP001293593">
    <property type="component" value="Unassembled WGS sequence"/>
</dbReference>
<dbReference type="EMBL" id="JAWXYG010000002">
    <property type="protein sequence ID" value="KAK4282597.1"/>
    <property type="molecule type" value="Genomic_DNA"/>
</dbReference>
<evidence type="ECO:0000256" key="2">
    <source>
        <dbReference type="ARBA" id="ARBA00009937"/>
    </source>
</evidence>
<evidence type="ECO:0000256" key="1">
    <source>
        <dbReference type="ARBA" id="ARBA00004123"/>
    </source>
</evidence>
<feature type="compositionally biased region" description="Basic and acidic residues" evidence="4">
    <location>
        <begin position="106"/>
        <end position="115"/>
    </location>
</feature>
<organism evidence="5 6">
    <name type="scientific">Acacia crassicarpa</name>
    <name type="common">northern wattle</name>
    <dbReference type="NCBI Taxonomy" id="499986"/>
    <lineage>
        <taxon>Eukaryota</taxon>
        <taxon>Viridiplantae</taxon>
        <taxon>Streptophyta</taxon>
        <taxon>Embryophyta</taxon>
        <taxon>Tracheophyta</taxon>
        <taxon>Spermatophyta</taxon>
        <taxon>Magnoliopsida</taxon>
        <taxon>eudicotyledons</taxon>
        <taxon>Gunneridae</taxon>
        <taxon>Pentapetalae</taxon>
        <taxon>rosids</taxon>
        <taxon>fabids</taxon>
        <taxon>Fabales</taxon>
        <taxon>Fabaceae</taxon>
        <taxon>Caesalpinioideae</taxon>
        <taxon>mimosoid clade</taxon>
        <taxon>Acacieae</taxon>
        <taxon>Acacia</taxon>
    </lineage>
</organism>